<evidence type="ECO:0000256" key="3">
    <source>
        <dbReference type="ARBA" id="ARBA00008195"/>
    </source>
</evidence>
<accession>A0A917V6R8</accession>
<dbReference type="Gene3D" id="2.60.120.940">
    <property type="entry name" value="EmbC, C-terminal domain, subdomain 2"/>
    <property type="match status" value="1"/>
</dbReference>
<keyword evidence="4" id="KW-1003">Cell membrane</keyword>
<evidence type="ECO:0000256" key="8">
    <source>
        <dbReference type="ARBA" id="ARBA00022989"/>
    </source>
</evidence>
<feature type="transmembrane region" description="Helical" evidence="12">
    <location>
        <begin position="645"/>
        <end position="669"/>
    </location>
</feature>
<feature type="transmembrane region" description="Helical" evidence="12">
    <location>
        <begin position="580"/>
        <end position="603"/>
    </location>
</feature>
<keyword evidence="7 12" id="KW-0812">Transmembrane</keyword>
<feature type="transmembrane region" description="Helical" evidence="12">
    <location>
        <begin position="328"/>
        <end position="345"/>
    </location>
</feature>
<dbReference type="InterPro" id="IPR027451">
    <property type="entry name" value="EmbABC_dom1"/>
</dbReference>
<feature type="compositionally biased region" description="Low complexity" evidence="11">
    <location>
        <begin position="921"/>
        <end position="958"/>
    </location>
</feature>
<keyword evidence="10" id="KW-0961">Cell wall biogenesis/degradation</keyword>
<evidence type="ECO:0000256" key="4">
    <source>
        <dbReference type="ARBA" id="ARBA00022475"/>
    </source>
</evidence>
<evidence type="ECO:0000256" key="2">
    <source>
        <dbReference type="ARBA" id="ARBA00004651"/>
    </source>
</evidence>
<feature type="transmembrane region" description="Helical" evidence="12">
    <location>
        <begin position="206"/>
        <end position="223"/>
    </location>
</feature>
<feature type="compositionally biased region" description="Low complexity" evidence="11">
    <location>
        <begin position="971"/>
        <end position="982"/>
    </location>
</feature>
<feature type="domain" description="Arabinosyltransferase C-terminal" evidence="14">
    <location>
        <begin position="735"/>
        <end position="807"/>
    </location>
</feature>
<dbReference type="Proteomes" id="UP000612956">
    <property type="component" value="Unassembled WGS sequence"/>
</dbReference>
<feature type="compositionally biased region" description="Low complexity" evidence="11">
    <location>
        <begin position="1135"/>
        <end position="1146"/>
    </location>
</feature>
<evidence type="ECO:0000256" key="11">
    <source>
        <dbReference type="SAM" id="MobiDB-lite"/>
    </source>
</evidence>
<feature type="transmembrane region" description="Helical" evidence="12">
    <location>
        <begin position="26"/>
        <end position="45"/>
    </location>
</feature>
<feature type="domain" description="Arabinosyltransferas concanavalin like" evidence="15">
    <location>
        <begin position="52"/>
        <end position="195"/>
    </location>
</feature>
<feature type="compositionally biased region" description="Low complexity" evidence="11">
    <location>
        <begin position="851"/>
        <end position="877"/>
    </location>
</feature>
<evidence type="ECO:0000259" key="14">
    <source>
        <dbReference type="Pfam" id="PF14896"/>
    </source>
</evidence>
<evidence type="ECO:0000256" key="5">
    <source>
        <dbReference type="ARBA" id="ARBA00022676"/>
    </source>
</evidence>
<feature type="transmembrane region" description="Helical" evidence="12">
    <location>
        <begin position="405"/>
        <end position="434"/>
    </location>
</feature>
<dbReference type="InterPro" id="IPR042486">
    <property type="entry name" value="Arabino_trans_C_2"/>
</dbReference>
<sequence>MFGCALWWLASVVVQPDSPGLSRISLIGIAAGVLGGLLAVAVPLLPVEMSRPSLNWPQPQSLQVSAPLVDYVPLTLSARVPCSAITPEVGTVLATVPPAAPRAGSTGLIARVDERGALSVVLRDKMLLSVPVSELGACEALTVSSSAEATTVSLLGTAHTTTLSGDVRPQVVGVFTDLDRTRLGDAFLHANIDARFSSTPSVVKRLATWAAVVCAMVALWALARGEGGRRRLGGWRRGARRRGGGTGEARARLSRLSAVDAVVLAVLGIWHVIGANSSDDGYILTMARASQASGYIANYYRWYGVAEAPFGWPYEVLAYLARVSEAGVWMRLPALVAGVVCWWLLSRKVLPRLGTRGSAASWTAALVFLALWLPYNNGLRPEPIIAVGVLVCWYAMERAIATRRLLPVAVAVGVAAFCLAAGPTGLVCVGALIAGSRPVLGTVIARARALSGPAVLRYAAVLAPIAAVGTLVLVVVFADQTVATVLEATRVRQAVGPDMSWFEERTRWDSLLSVNPDGSLARRFGVLTMLLSLVVCTVTALWWRGRIPLTARGPVLRLLAVVALALGLMMFTPTKWTHHFGVYAGLAAALAAVVTVAVSRVVLRPNYFRTLYAAAVLFVLAVCFTGSNGWWYVSGYGVLFPDRAPVVGGISVSTVLLCATGVALAFALVQFFHGGAQRDSGVFGVGAESKSVDLADTTGAVRRAQWTFRRGAVSGPRAATPLTIAAAAMVAFEVGSLGIAAASQFPSYSVGLANLRALAGSPCALGDKVLVETNTADSLLLPYTGTAADGLAAENTGFTPNGVGSLTPDPGPGENTAPPSGSGPPGGSGGPGGSPSGGAPSGGGPVGSGPTGASPGGSNTPNSGGPAGPSASPAGGAPSSGGPGPAGGPANGANPGPNAPTNSPGVGAPSGPTAPGPQQPGPSAAPTGPGSGPVPGDASRGGSAPVSGAPSAPGTGSPAPGGPPLNGTITPGGAPSNGTTTPGGPPPNGTPAPGGPPANGTVAPGGPSPTPGAPSAPESPSTPVKPADQASTAKPDTRPAGPPDEQGKPGINGSTVALPFGLAPERTPVLGSYSTGEPKRNKLTTQWYRLDAPAHEDYRVLILTVAGRIESVGPDGKTQPGQRLRVEFAHHNDDGTTTPTGDLTPPSVGGAPGWRNLPIALDRIPANTNAIRLVAEGEADPMQWLALTPPRVPKLSSLDTVVGQTTPVIADWHVGLAFPCQRPFNHRDGVAELPIWRIQPDKLNAQVSETWQGASGGGPLGWSTMLMRSRAVPAYLADDWTRDWGELQRLTRIITAPPAEITPRTETTWGLETDTPIRLN</sequence>
<comment type="caution">
    <text evidence="16">The sequence shown here is derived from an EMBL/GenBank/DDBJ whole genome shotgun (WGS) entry which is preliminary data.</text>
</comment>
<dbReference type="InterPro" id="IPR032731">
    <property type="entry name" value="Arabino_trans_C"/>
</dbReference>
<dbReference type="Pfam" id="PF14896">
    <property type="entry name" value="Arabino_trans_C"/>
    <property type="match status" value="2"/>
</dbReference>
<evidence type="ECO:0000256" key="10">
    <source>
        <dbReference type="ARBA" id="ARBA00023316"/>
    </source>
</evidence>
<evidence type="ECO:0000256" key="12">
    <source>
        <dbReference type="SAM" id="Phobius"/>
    </source>
</evidence>
<organism evidence="16 17">
    <name type="scientific">Nocardia camponoti</name>
    <dbReference type="NCBI Taxonomy" id="1616106"/>
    <lineage>
        <taxon>Bacteria</taxon>
        <taxon>Bacillati</taxon>
        <taxon>Actinomycetota</taxon>
        <taxon>Actinomycetes</taxon>
        <taxon>Mycobacteriales</taxon>
        <taxon>Nocardiaceae</taxon>
        <taxon>Nocardia</taxon>
    </lineage>
</organism>
<dbReference type="GO" id="GO:0071555">
    <property type="term" value="P:cell wall organization"/>
    <property type="evidence" value="ECO:0007669"/>
    <property type="project" value="UniProtKB-KW"/>
</dbReference>
<dbReference type="EMBL" id="BMMW01000001">
    <property type="protein sequence ID" value="GGK44532.1"/>
    <property type="molecule type" value="Genomic_DNA"/>
</dbReference>
<evidence type="ECO:0000259" key="15">
    <source>
        <dbReference type="Pfam" id="PF17689"/>
    </source>
</evidence>
<dbReference type="Gene3D" id="3.40.190.160">
    <property type="match status" value="1"/>
</dbReference>
<evidence type="ECO:0000259" key="13">
    <source>
        <dbReference type="Pfam" id="PF04602"/>
    </source>
</evidence>
<feature type="compositionally biased region" description="Low complexity" evidence="11">
    <location>
        <begin position="891"/>
        <end position="911"/>
    </location>
</feature>
<dbReference type="InterPro" id="IPR040920">
    <property type="entry name" value="Arabino_trans_N"/>
</dbReference>
<evidence type="ECO:0000256" key="7">
    <source>
        <dbReference type="ARBA" id="ARBA00022692"/>
    </source>
</evidence>
<feature type="region of interest" description="Disordered" evidence="11">
    <location>
        <begin position="792"/>
        <end position="1059"/>
    </location>
</feature>
<dbReference type="GO" id="GO:0071766">
    <property type="term" value="P:Actinobacterium-type cell wall biogenesis"/>
    <property type="evidence" value="ECO:0007669"/>
    <property type="project" value="InterPro"/>
</dbReference>
<name>A0A917V6R8_9NOCA</name>
<proteinExistence type="inferred from homology"/>
<feature type="compositionally biased region" description="Gly residues" evidence="11">
    <location>
        <begin position="878"/>
        <end position="890"/>
    </location>
</feature>
<dbReference type="Gene3D" id="2.60.120.610">
    <property type="entry name" value="arabinofuranosyltransferase like domain"/>
    <property type="match status" value="1"/>
</dbReference>
<reference evidence="16" key="1">
    <citation type="journal article" date="2014" name="Int. J. Syst. Evol. Microbiol.">
        <title>Complete genome sequence of Corynebacterium casei LMG S-19264T (=DSM 44701T), isolated from a smear-ripened cheese.</title>
        <authorList>
            <consortium name="US DOE Joint Genome Institute (JGI-PGF)"/>
            <person name="Walter F."/>
            <person name="Albersmeier A."/>
            <person name="Kalinowski J."/>
            <person name="Ruckert C."/>
        </authorList>
    </citation>
    <scope>NUCLEOTIDE SEQUENCE</scope>
    <source>
        <strain evidence="16">CGMCC 4.7278</strain>
    </source>
</reference>
<dbReference type="GO" id="GO:0005886">
    <property type="term" value="C:plasma membrane"/>
    <property type="evidence" value="ECO:0007669"/>
    <property type="project" value="UniProtKB-SubCell"/>
</dbReference>
<protein>
    <recommendedName>
        <fullName evidence="18">Arabinosyltransferase</fullName>
    </recommendedName>
</protein>
<evidence type="ECO:0000256" key="6">
    <source>
        <dbReference type="ARBA" id="ARBA00022679"/>
    </source>
</evidence>
<dbReference type="InterPro" id="IPR007680">
    <property type="entry name" value="Arabino_trans_central"/>
</dbReference>
<keyword evidence="6" id="KW-0808">Transferase</keyword>
<gene>
    <name evidence="16" type="ORF">GCM10011591_15150</name>
</gene>
<reference evidence="16" key="2">
    <citation type="submission" date="2020-09" db="EMBL/GenBank/DDBJ databases">
        <authorList>
            <person name="Sun Q."/>
            <person name="Zhou Y."/>
        </authorList>
    </citation>
    <scope>NUCLEOTIDE SEQUENCE</scope>
    <source>
        <strain evidence="16">CGMCC 4.7278</strain>
    </source>
</reference>
<feature type="compositionally biased region" description="Pro residues" evidence="11">
    <location>
        <begin position="983"/>
        <end position="996"/>
    </location>
</feature>
<evidence type="ECO:0000256" key="9">
    <source>
        <dbReference type="ARBA" id="ARBA00023136"/>
    </source>
</evidence>
<feature type="transmembrane region" description="Helical" evidence="12">
    <location>
        <begin position="455"/>
        <end position="478"/>
    </location>
</feature>
<evidence type="ECO:0008006" key="18">
    <source>
        <dbReference type="Google" id="ProtNLM"/>
    </source>
</evidence>
<keyword evidence="17" id="KW-1185">Reference proteome</keyword>
<feature type="transmembrane region" description="Helical" evidence="12">
    <location>
        <begin position="357"/>
        <end position="375"/>
    </location>
</feature>
<evidence type="ECO:0000313" key="16">
    <source>
        <dbReference type="EMBL" id="GGK44532.1"/>
    </source>
</evidence>
<keyword evidence="8 12" id="KW-1133">Transmembrane helix</keyword>
<dbReference type="Pfam" id="PF04602">
    <property type="entry name" value="Arabinose_trans"/>
    <property type="match status" value="1"/>
</dbReference>
<keyword evidence="5" id="KW-0328">Glycosyltransferase</keyword>
<feature type="region of interest" description="Disordered" evidence="11">
    <location>
        <begin position="1131"/>
        <end position="1151"/>
    </location>
</feature>
<feature type="transmembrane region" description="Helical" evidence="12">
    <location>
        <begin position="555"/>
        <end position="574"/>
    </location>
</feature>
<comment type="similarity">
    <text evidence="3">Belongs to the emb family.</text>
</comment>
<evidence type="ECO:0000256" key="1">
    <source>
        <dbReference type="ARBA" id="ARBA00003001"/>
    </source>
</evidence>
<evidence type="ECO:0000313" key="17">
    <source>
        <dbReference type="Proteomes" id="UP000612956"/>
    </source>
</evidence>
<feature type="compositionally biased region" description="Gly residues" evidence="11">
    <location>
        <begin position="823"/>
        <end position="850"/>
    </location>
</feature>
<dbReference type="GO" id="GO:0052636">
    <property type="term" value="F:arabinosyltransferase activity"/>
    <property type="evidence" value="ECO:0007669"/>
    <property type="project" value="InterPro"/>
</dbReference>
<dbReference type="Pfam" id="PF17689">
    <property type="entry name" value="Arabino_trans_N"/>
    <property type="match status" value="1"/>
</dbReference>
<feature type="domain" description="Arabinosyltransferase C-terminal" evidence="14">
    <location>
        <begin position="1032"/>
        <end position="1318"/>
    </location>
</feature>
<feature type="transmembrane region" description="Helical" evidence="12">
    <location>
        <begin position="524"/>
        <end position="543"/>
    </location>
</feature>
<comment type="subcellular location">
    <subcellularLocation>
        <location evidence="2">Cell membrane</location>
        <topology evidence="2">Multi-pass membrane protein</topology>
    </subcellularLocation>
</comment>
<comment type="function">
    <text evidence="1">Arabinosyl transferase responsible for the polymerization of arabinose into the arabinan of arabinogalactan.</text>
</comment>
<feature type="domain" description="Arabinofuranosyltransferase central" evidence="13">
    <location>
        <begin position="199"/>
        <end position="672"/>
    </location>
</feature>
<feature type="transmembrane region" description="Helical" evidence="12">
    <location>
        <begin position="610"/>
        <end position="633"/>
    </location>
</feature>
<keyword evidence="9 12" id="KW-0472">Membrane</keyword>